<accession>A0A420DM97</accession>
<keyword evidence="1" id="KW-0812">Transmembrane</keyword>
<dbReference type="EMBL" id="RAQJ01000002">
    <property type="protein sequence ID" value="RKE95331.1"/>
    <property type="molecule type" value="Genomic_DNA"/>
</dbReference>
<dbReference type="PANTHER" id="PTHR37947">
    <property type="entry name" value="BLL2462 PROTEIN"/>
    <property type="match status" value="1"/>
</dbReference>
<dbReference type="AlphaFoldDB" id="A0A420DM97"/>
<evidence type="ECO:0000256" key="1">
    <source>
        <dbReference type="SAM" id="Phobius"/>
    </source>
</evidence>
<feature type="transmembrane region" description="Helical" evidence="1">
    <location>
        <begin position="33"/>
        <end position="54"/>
    </location>
</feature>
<organism evidence="2 3">
    <name type="scientific">Ichthyenterobacterium magnum</name>
    <dbReference type="NCBI Taxonomy" id="1230530"/>
    <lineage>
        <taxon>Bacteria</taxon>
        <taxon>Pseudomonadati</taxon>
        <taxon>Bacteroidota</taxon>
        <taxon>Flavobacteriia</taxon>
        <taxon>Flavobacteriales</taxon>
        <taxon>Flavobacteriaceae</taxon>
        <taxon>Ichthyenterobacterium</taxon>
    </lineage>
</organism>
<evidence type="ECO:0008006" key="4">
    <source>
        <dbReference type="Google" id="ProtNLM"/>
    </source>
</evidence>
<dbReference type="Proteomes" id="UP000284892">
    <property type="component" value="Unassembled WGS sequence"/>
</dbReference>
<keyword evidence="3" id="KW-1185">Reference proteome</keyword>
<dbReference type="RefSeq" id="WP_162843285.1">
    <property type="nucleotide sequence ID" value="NZ_RAQJ01000002.1"/>
</dbReference>
<name>A0A420DM97_9FLAO</name>
<dbReference type="PANTHER" id="PTHR37947:SF1">
    <property type="entry name" value="BLL2462 PROTEIN"/>
    <property type="match status" value="1"/>
</dbReference>
<protein>
    <recommendedName>
        <fullName evidence="4">VWA domain-containing protein</fullName>
    </recommendedName>
</protein>
<keyword evidence="1" id="KW-1133">Transmembrane helix</keyword>
<sequence>MQTETLLYIVLAGIIALSLALFQYIYKSKKRSPIYIGLTFLRFLTIFSVLLLLINPKFDKVTYYNEKPNLVVAIDNSESIAYLNQDEKAKQLIEALKNNDSLHKNFNVEFYSFGKDLSTNDTLAFNEKQSNMALVFERLSDVYSNTISPTLLITDGNQTYGNDYEFMTKSYKQPIFPIILGDTVKYTDIKIQQLNVNRYAYLKNRFPVEVITTYNGNSNINTQLKVSSGTTTVYSQNLSFSSSKTSEIINFTLPANRVGVRSYKVELIPLTNEKNTVNNVKNFAVEVIDQKTNVAIVSDILHPDLGAIKKAIESNEQRKATILKPLDFLNKSNEFQLVIVYQPTNNFRALFSEINKLGLNKMVITGPKTNWALLNQLQSNYNQEITNQTENYQPNLNQNYATFIVDDLNFGDFPPLQSEFGEVTYNNSIQTILFKNINGTQLEEPLLATFETNGKKEALLVGEGIWRWRAQSFLNKKTFNAFDNFFGKLIQYLSTNKKRSRLNVDYESFYNGNDNVKIDAQFFNKNYEFDVNANLNIILKNKATDITKTFPFVLKNNAYQVDLSGLDAGEYSFAVNNASENISKSGKLKILEYNVEQQFLNANVTKLQQLATNSNTRSYFIDNVDALTNDLITDSRFVTIQKSSKNIVPLIDWKYLLALISLCLALEWFIRKYNGLI</sequence>
<proteinExistence type="predicted"/>
<gene>
    <name evidence="2" type="ORF">BXY80_1518</name>
</gene>
<feature type="transmembrane region" description="Helical" evidence="1">
    <location>
        <begin position="6"/>
        <end position="26"/>
    </location>
</feature>
<reference evidence="2 3" key="1">
    <citation type="submission" date="2018-09" db="EMBL/GenBank/DDBJ databases">
        <title>Genomic Encyclopedia of Archaeal and Bacterial Type Strains, Phase II (KMG-II): from individual species to whole genera.</title>
        <authorList>
            <person name="Goeker M."/>
        </authorList>
    </citation>
    <scope>NUCLEOTIDE SEQUENCE [LARGE SCALE GENOMIC DNA]</scope>
    <source>
        <strain evidence="2 3">DSM 26283</strain>
    </source>
</reference>
<evidence type="ECO:0000313" key="2">
    <source>
        <dbReference type="EMBL" id="RKE95331.1"/>
    </source>
</evidence>
<evidence type="ECO:0000313" key="3">
    <source>
        <dbReference type="Proteomes" id="UP000284892"/>
    </source>
</evidence>
<keyword evidence="1" id="KW-0472">Membrane</keyword>
<comment type="caution">
    <text evidence="2">The sequence shown here is derived from an EMBL/GenBank/DDBJ whole genome shotgun (WGS) entry which is preliminary data.</text>
</comment>